<organism evidence="2">
    <name type="scientific">Panicum hallii</name>
    <dbReference type="NCBI Taxonomy" id="206008"/>
    <lineage>
        <taxon>Eukaryota</taxon>
        <taxon>Viridiplantae</taxon>
        <taxon>Streptophyta</taxon>
        <taxon>Embryophyta</taxon>
        <taxon>Tracheophyta</taxon>
        <taxon>Spermatophyta</taxon>
        <taxon>Magnoliopsida</taxon>
        <taxon>Liliopsida</taxon>
        <taxon>Poales</taxon>
        <taxon>Poaceae</taxon>
        <taxon>PACMAD clade</taxon>
        <taxon>Panicoideae</taxon>
        <taxon>Panicodae</taxon>
        <taxon>Paniceae</taxon>
        <taxon>Panicinae</taxon>
        <taxon>Panicum</taxon>
        <taxon>Panicum sect. Panicum</taxon>
    </lineage>
</organism>
<dbReference type="Proteomes" id="UP000243499">
    <property type="component" value="Chromosome 4"/>
</dbReference>
<evidence type="ECO:0000313" key="2">
    <source>
        <dbReference type="EMBL" id="PVH48104.1"/>
    </source>
</evidence>
<feature type="compositionally biased region" description="Gly residues" evidence="1">
    <location>
        <begin position="164"/>
        <end position="174"/>
    </location>
</feature>
<name>A0A2T8JDU9_9POAL</name>
<gene>
    <name evidence="2" type="ORF">PAHAL_4G251000</name>
</gene>
<dbReference type="EMBL" id="CM008049">
    <property type="protein sequence ID" value="PVH48104.1"/>
    <property type="molecule type" value="Genomic_DNA"/>
</dbReference>
<reference evidence="2" key="1">
    <citation type="submission" date="2018-04" db="EMBL/GenBank/DDBJ databases">
        <title>WGS assembly of Panicum hallii.</title>
        <authorList>
            <person name="Lovell J."/>
            <person name="Jenkins J."/>
            <person name="Lowry D."/>
            <person name="Mamidi S."/>
            <person name="Sreedasyam A."/>
            <person name="Weng X."/>
            <person name="Barry K."/>
            <person name="Bonette J."/>
            <person name="Campitelli B."/>
            <person name="Daum C."/>
            <person name="Gordon S."/>
            <person name="Gould B."/>
            <person name="Lipzen A."/>
            <person name="Macqueen A."/>
            <person name="Palacio-Mejia J."/>
            <person name="Plott C."/>
            <person name="Shakirov E."/>
            <person name="Shu S."/>
            <person name="Yoshinaga Y."/>
            <person name="Zane M."/>
            <person name="Rokhsar D."/>
            <person name="Grimwood J."/>
            <person name="Schmutz J."/>
            <person name="Juenger T."/>
        </authorList>
    </citation>
    <scope>NUCLEOTIDE SEQUENCE [LARGE SCALE GENOMIC DNA]</scope>
    <source>
        <strain evidence="2">FIL2</strain>
    </source>
</reference>
<dbReference type="AlphaFoldDB" id="A0A2T8JDU9"/>
<evidence type="ECO:0000256" key="1">
    <source>
        <dbReference type="SAM" id="MobiDB-lite"/>
    </source>
</evidence>
<protein>
    <submittedName>
        <fullName evidence="2">Uncharacterized protein</fullName>
    </submittedName>
</protein>
<dbReference type="Gramene" id="PVH48104">
    <property type="protein sequence ID" value="PVH48104"/>
    <property type="gene ID" value="PAHAL_4G251000"/>
</dbReference>
<proteinExistence type="predicted"/>
<accession>A0A2T8JDU9</accession>
<feature type="region of interest" description="Disordered" evidence="1">
    <location>
        <begin position="70"/>
        <end position="196"/>
    </location>
</feature>
<sequence length="196" mass="20353">MRKSSSKLPIDSPIPKFFPQLPKPHLLSLDVWEKQAVEALSPIDGWLGAPNFSARPTPLLCWPCCAAPPQHGGGRAQRPGSTPLLRPNLRLRQGPDSAPATPRPNDQMRAALPLTKPRTASRRHAPASPRGGPAGRAPAVEWGEIGAGPAERAPPLGRAPEATGSGGEKMGGPPAGAVAGRKMGGGGAVHRCWEGA</sequence>